<keyword evidence="9" id="KW-1185">Reference proteome</keyword>
<dbReference type="InterPro" id="IPR036291">
    <property type="entry name" value="NAD(P)-bd_dom_sf"/>
</dbReference>
<name>A0A3S3NVX7_9ACAR</name>
<dbReference type="Proteomes" id="UP000285301">
    <property type="component" value="Unassembled WGS sequence"/>
</dbReference>
<dbReference type="InterPro" id="IPR013154">
    <property type="entry name" value="ADH-like_N"/>
</dbReference>
<protein>
    <submittedName>
        <fullName evidence="8">Sorbitol dehydrogenase-like protein 2</fullName>
    </submittedName>
</protein>
<keyword evidence="5" id="KW-0560">Oxidoreductase</keyword>
<evidence type="ECO:0000256" key="1">
    <source>
        <dbReference type="ARBA" id="ARBA00001947"/>
    </source>
</evidence>
<dbReference type="GO" id="GO:0046872">
    <property type="term" value="F:metal ion binding"/>
    <property type="evidence" value="ECO:0007669"/>
    <property type="project" value="UniProtKB-KW"/>
</dbReference>
<evidence type="ECO:0000256" key="5">
    <source>
        <dbReference type="ARBA" id="ARBA00023002"/>
    </source>
</evidence>
<comment type="caution">
    <text evidence="8">The sequence shown here is derived from an EMBL/GenBank/DDBJ whole genome shotgun (WGS) entry which is preliminary data.</text>
</comment>
<dbReference type="EMBL" id="NCKU01003705">
    <property type="protein sequence ID" value="RWS07057.1"/>
    <property type="molecule type" value="Genomic_DNA"/>
</dbReference>
<dbReference type="Pfam" id="PF08240">
    <property type="entry name" value="ADH_N"/>
    <property type="match status" value="1"/>
</dbReference>
<gene>
    <name evidence="8" type="ORF">B4U79_12900</name>
    <name evidence="7" type="ORF">B4U79_15112</name>
</gene>
<evidence type="ECO:0000256" key="3">
    <source>
        <dbReference type="ARBA" id="ARBA00022723"/>
    </source>
</evidence>
<keyword evidence="4" id="KW-0862">Zinc</keyword>
<dbReference type="InterPro" id="IPR020843">
    <property type="entry name" value="ER"/>
</dbReference>
<dbReference type="GO" id="GO:0016616">
    <property type="term" value="F:oxidoreductase activity, acting on the CH-OH group of donors, NAD or NADP as acceptor"/>
    <property type="evidence" value="ECO:0007669"/>
    <property type="project" value="InterPro"/>
</dbReference>
<dbReference type="Gene3D" id="3.40.50.720">
    <property type="entry name" value="NAD(P)-binding Rossmann-like Domain"/>
    <property type="match status" value="1"/>
</dbReference>
<sequence>VDENKKFCLMMNSTLSVVIHGINDVRIENTPFNDELKAKEVLLKTHFCGICGSDMHLLHEGKIGNMAIKEPHIIGHEVSATVVKVGSEVKNLKIGDHVAIEPSIACGDCKYCREGNYNLCDQSNDQSIGLPPTDGGMRKYFRHHSSFCHKLPEKITLQEGALVEPIACALYGVQRAGVKIGDKVLVCGAGAISLLSLICAKAYGAEKICVIDKNVERLKIADTLGADCTIEVKENMNAQSLAESIERCMGKVDVSLECTGSQICTQAAILASGRGAKIAIVGIGPDLTAVPLSDIIFKEIDLLGVNKSKNNFPLVIRLLETGKINVKPLITHIFPIESALDAFKINSEQKGIKVLIEF</sequence>
<dbReference type="STRING" id="1965070.A0A3S3NVX7"/>
<organism evidence="8 9">
    <name type="scientific">Dinothrombium tinctorium</name>
    <dbReference type="NCBI Taxonomy" id="1965070"/>
    <lineage>
        <taxon>Eukaryota</taxon>
        <taxon>Metazoa</taxon>
        <taxon>Ecdysozoa</taxon>
        <taxon>Arthropoda</taxon>
        <taxon>Chelicerata</taxon>
        <taxon>Arachnida</taxon>
        <taxon>Acari</taxon>
        <taxon>Acariformes</taxon>
        <taxon>Trombidiformes</taxon>
        <taxon>Prostigmata</taxon>
        <taxon>Anystina</taxon>
        <taxon>Parasitengona</taxon>
        <taxon>Trombidioidea</taxon>
        <taxon>Trombidiidae</taxon>
        <taxon>Dinothrombium</taxon>
    </lineage>
</organism>
<evidence type="ECO:0000313" key="7">
    <source>
        <dbReference type="EMBL" id="RWS01590.1"/>
    </source>
</evidence>
<feature type="non-terminal residue" evidence="8">
    <location>
        <position position="1"/>
    </location>
</feature>
<dbReference type="SUPFAM" id="SSF51735">
    <property type="entry name" value="NAD(P)-binding Rossmann-fold domains"/>
    <property type="match status" value="1"/>
</dbReference>
<dbReference type="SMART" id="SM00829">
    <property type="entry name" value="PKS_ER"/>
    <property type="match status" value="1"/>
</dbReference>
<evidence type="ECO:0000256" key="4">
    <source>
        <dbReference type="ARBA" id="ARBA00022833"/>
    </source>
</evidence>
<dbReference type="InterPro" id="IPR011032">
    <property type="entry name" value="GroES-like_sf"/>
</dbReference>
<dbReference type="Gene3D" id="3.90.180.10">
    <property type="entry name" value="Medium-chain alcohol dehydrogenases, catalytic domain"/>
    <property type="match status" value="1"/>
</dbReference>
<evidence type="ECO:0000313" key="8">
    <source>
        <dbReference type="EMBL" id="RWS07057.1"/>
    </source>
</evidence>
<reference evidence="8 9" key="1">
    <citation type="journal article" date="2018" name="Gigascience">
        <title>Genomes of trombidid mites reveal novel predicted allergens and laterally-transferred genes associated with secondary metabolism.</title>
        <authorList>
            <person name="Dong X."/>
            <person name="Chaisiri K."/>
            <person name="Xia D."/>
            <person name="Armstrong S.D."/>
            <person name="Fang Y."/>
            <person name="Donnelly M.J."/>
            <person name="Kadowaki T."/>
            <person name="McGarry J.W."/>
            <person name="Darby A.C."/>
            <person name="Makepeace B.L."/>
        </authorList>
    </citation>
    <scope>NUCLEOTIDE SEQUENCE [LARGE SCALE GENOMIC DNA]</scope>
    <source>
        <strain evidence="8">UoL-WK</strain>
    </source>
</reference>
<evidence type="ECO:0000259" key="6">
    <source>
        <dbReference type="SMART" id="SM00829"/>
    </source>
</evidence>
<accession>A0A3S3NVX7</accession>
<proteinExistence type="inferred from homology"/>
<dbReference type="PANTHER" id="PTHR43161">
    <property type="entry name" value="SORBITOL DEHYDROGENASE"/>
    <property type="match status" value="1"/>
</dbReference>
<dbReference type="SUPFAM" id="SSF50129">
    <property type="entry name" value="GroES-like"/>
    <property type="match status" value="1"/>
</dbReference>
<dbReference type="Pfam" id="PF00107">
    <property type="entry name" value="ADH_zinc_N"/>
    <property type="match status" value="1"/>
</dbReference>
<dbReference type="EMBL" id="NCKU01008919">
    <property type="protein sequence ID" value="RWS01590.1"/>
    <property type="molecule type" value="Genomic_DNA"/>
</dbReference>
<reference evidence="8" key="2">
    <citation type="submission" date="2018-11" db="EMBL/GenBank/DDBJ databases">
        <title>Trombidioid mite genomics.</title>
        <authorList>
            <person name="Dong X."/>
        </authorList>
    </citation>
    <scope>NUCLEOTIDE SEQUENCE</scope>
    <source>
        <strain evidence="8">UoL-WK</strain>
    </source>
</reference>
<dbReference type="InterPro" id="IPR045306">
    <property type="entry name" value="SDH-like"/>
</dbReference>
<evidence type="ECO:0000313" key="9">
    <source>
        <dbReference type="Proteomes" id="UP000285301"/>
    </source>
</evidence>
<dbReference type="OrthoDB" id="1879366at2759"/>
<dbReference type="AlphaFoldDB" id="A0A3S3NVX7"/>
<dbReference type="PANTHER" id="PTHR43161:SF9">
    <property type="entry name" value="SORBITOL DEHYDROGENASE"/>
    <property type="match status" value="1"/>
</dbReference>
<comment type="cofactor">
    <cofactor evidence="1">
        <name>Zn(2+)</name>
        <dbReference type="ChEBI" id="CHEBI:29105"/>
    </cofactor>
</comment>
<dbReference type="CDD" id="cd05285">
    <property type="entry name" value="sorbitol_DH"/>
    <property type="match status" value="1"/>
</dbReference>
<keyword evidence="3" id="KW-0479">Metal-binding</keyword>
<evidence type="ECO:0000256" key="2">
    <source>
        <dbReference type="ARBA" id="ARBA00008072"/>
    </source>
</evidence>
<comment type="similarity">
    <text evidence="2">Belongs to the zinc-containing alcohol dehydrogenase family.</text>
</comment>
<dbReference type="InterPro" id="IPR013149">
    <property type="entry name" value="ADH-like_C"/>
</dbReference>
<feature type="domain" description="Enoyl reductase (ER)" evidence="6">
    <location>
        <begin position="21"/>
        <end position="356"/>
    </location>
</feature>